<feature type="transmembrane region" description="Helical" evidence="2">
    <location>
        <begin position="48"/>
        <end position="72"/>
    </location>
</feature>
<evidence type="ECO:0000313" key="6">
    <source>
        <dbReference type="Proteomes" id="UP000008980"/>
    </source>
</evidence>
<dbReference type="GeneID" id="13390158"/>
<feature type="region of interest" description="Disordered" evidence="1">
    <location>
        <begin position="160"/>
        <end position="192"/>
    </location>
</feature>
<feature type="region of interest" description="Disordered" evidence="1">
    <location>
        <begin position="250"/>
        <end position="281"/>
    </location>
</feature>
<sequence>MPANSSAAPRLSSGSLAAACESYGVDSRLLYNDIEQLSKKRFDYAQRLILWSRLLSAASMVAAGAAGVAVYYQQAQIYRVWRLRNPRKVHRLVQFAVLSGSFCLCNVLFLISPVGPMRLHEKELSRTKQLDVIAVAALVQEQNFRTVSAWAHAAADAGRLAPAPSSSTVPPSPAGAATNTIECGREEDGGIGSEPQSVWREVVLDPTQLLQLPCERKTQQKRAAPVDKAKTGTDADMLAVKKQLSSQLLVNSESGSNSGRGGSEATSAAEPPTWRQQPRRVWSRTADTAELQQLKDECVVMWEGLVAEKTAIVQKVF</sequence>
<reference evidence="6" key="3">
    <citation type="submission" date="2011-02" db="EMBL/GenBank/DDBJ databases">
        <title>Whole genome sequencing of Leishmania donovani clinical lines reveals dynamic variation related to drug resistance.</title>
        <authorList>
            <person name="Downing T."/>
            <person name="Imamura H."/>
            <person name="Sanders M."/>
            <person name="Decuypere S."/>
            <person name="Hertz-Fowler C."/>
            <person name="Clark T.G."/>
            <person name="Rijal S."/>
            <person name="Sundar S."/>
            <person name="Quail M.A."/>
            <person name="De Doncker S."/>
            <person name="Maes I."/>
            <person name="Vanaerschot M."/>
            <person name="Stark O."/>
            <person name="Schonian G."/>
            <person name="Dujardin J.C."/>
            <person name="Berriman M."/>
        </authorList>
    </citation>
    <scope>NUCLEOTIDE SEQUENCE [LARGE SCALE GENOMIC DNA]</scope>
    <source>
        <strain evidence="6">BPK282A1</strain>
    </source>
</reference>
<dbReference type="AlphaFoldDB" id="A0A3S7WRY6"/>
<accession>A0A3S7WRY6</accession>
<dbReference type="EMBL" id="FR799599">
    <property type="protein sequence ID" value="CBZ32437.1"/>
    <property type="molecule type" value="Genomic_DNA"/>
</dbReference>
<evidence type="ECO:0000256" key="2">
    <source>
        <dbReference type="SAM" id="Phobius"/>
    </source>
</evidence>
<proteinExistence type="predicted"/>
<keyword evidence="2" id="KW-0472">Membrane</keyword>
<protein>
    <submittedName>
        <fullName evidence="3">Uncharacterized protein</fullName>
    </submittedName>
</protein>
<organism evidence="3 7">
    <name type="scientific">Leishmania donovani</name>
    <dbReference type="NCBI Taxonomy" id="5661"/>
    <lineage>
        <taxon>Eukaryota</taxon>
        <taxon>Discoba</taxon>
        <taxon>Euglenozoa</taxon>
        <taxon>Kinetoplastea</taxon>
        <taxon>Metakinetoplastina</taxon>
        <taxon>Trypanosomatida</taxon>
        <taxon>Trypanosomatidae</taxon>
        <taxon>Leishmaniinae</taxon>
        <taxon>Leishmania</taxon>
    </lineage>
</organism>
<dbReference type="OMA" id="DECVAMW"/>
<evidence type="ECO:0000313" key="7">
    <source>
        <dbReference type="Proteomes" id="UP000274082"/>
    </source>
</evidence>
<dbReference type="VEuPathDB" id="TriTrypDB:LdBPK_120320.1"/>
<dbReference type="Proteomes" id="UP000008980">
    <property type="component" value="Chromosome 12"/>
</dbReference>
<dbReference type="Proteomes" id="UP000274082">
    <property type="component" value="Chromosome 12"/>
</dbReference>
<accession>E9BB12</accession>
<evidence type="ECO:0000313" key="8">
    <source>
        <dbReference type="Proteomes" id="UP000318447"/>
    </source>
</evidence>
<reference evidence="4 6" key="1">
    <citation type="journal article" date="2011" name="Genome Res.">
        <title>Whole genome sequencing of multiple Leishmania donovani clinical isolates provides insights into population structure and mechanisms of drug resistance.</title>
        <authorList>
            <person name="Downing T."/>
            <person name="Imamura H."/>
            <person name="Decuypere S."/>
            <person name="Clark T.G."/>
            <person name="Coombs G.H."/>
            <person name="Cotton J.A."/>
            <person name="Hilley J.D."/>
            <person name="de Doncker S."/>
            <person name="Maes I."/>
            <person name="Mottram J.C."/>
            <person name="Quail M.A."/>
            <person name="Rijal S."/>
            <person name="Sanders M."/>
            <person name="Schonian G."/>
            <person name="Stark O."/>
            <person name="Sundar S."/>
            <person name="Vanaerschot M."/>
            <person name="Hertz-Fowler C."/>
            <person name="Dujardin J.C."/>
            <person name="Berriman M."/>
        </authorList>
    </citation>
    <scope>NUCLEOTIDE SEQUENCE [LARGE SCALE GENOMIC DNA]</scope>
    <source>
        <strain evidence="4 6">BPK282A1</strain>
    </source>
</reference>
<keyword evidence="2" id="KW-0812">Transmembrane</keyword>
<dbReference type="RefSeq" id="XP_003859149.1">
    <property type="nucleotide sequence ID" value="XM_003859101.1"/>
</dbReference>
<evidence type="ECO:0000313" key="4">
    <source>
        <dbReference type="EMBL" id="CBZ32437.1"/>
    </source>
</evidence>
<dbReference type="EMBL" id="CP029511">
    <property type="protein sequence ID" value="AYU76948.1"/>
    <property type="molecule type" value="Genomic_DNA"/>
</dbReference>
<gene>
    <name evidence="5" type="ORF">CGC21_9885</name>
    <name evidence="4" type="ORF">LDBPK_120320</name>
    <name evidence="3" type="ORF">LdCL_120008800</name>
</gene>
<dbReference type="VEuPathDB" id="TriTrypDB:LdCL_120008800"/>
<feature type="transmembrane region" description="Helical" evidence="2">
    <location>
        <begin position="92"/>
        <end position="112"/>
    </location>
</feature>
<reference evidence="3 7" key="4">
    <citation type="journal article" date="2018" name="Sci. Rep.">
        <title>A complete Leishmania donovani reference genome identifies novel genetic variations associated with virulence.</title>
        <authorList>
            <person name="Lypaczewski P."/>
            <person name="Hoshizaki J."/>
            <person name="Zhang W.-W."/>
            <person name="McCall L.-I."/>
            <person name="Torcivia-Rodriguez J."/>
            <person name="Simonyan V."/>
            <person name="Kaur A."/>
            <person name="Dewar K."/>
            <person name="Matlashewski G."/>
        </authorList>
    </citation>
    <scope>NUCLEOTIDE SEQUENCE [LARGE SCALE GENOMIC DNA]</scope>
    <source>
        <strain evidence="3 7">LdCL</strain>
    </source>
</reference>
<keyword evidence="2" id="KW-1133">Transmembrane helix</keyword>
<reference evidence="4" key="2">
    <citation type="submission" date="2011-01" db="EMBL/GenBank/DDBJ databases">
        <authorList>
            <person name="Zhao B.P."/>
            <person name="Ren Z.A."/>
            <person name="Li C.D."/>
        </authorList>
    </citation>
    <scope>NUCLEOTIDE SEQUENCE</scope>
    <source>
        <strain evidence="4">BPK282A1</strain>
    </source>
</reference>
<feature type="compositionally biased region" description="Low complexity" evidence="1">
    <location>
        <begin position="160"/>
        <end position="177"/>
    </location>
</feature>
<evidence type="ECO:0000313" key="5">
    <source>
        <dbReference type="EMBL" id="TPP43124.1"/>
    </source>
</evidence>
<dbReference type="VEuPathDB" id="TriTrypDB:LDHU3_12.0490"/>
<evidence type="ECO:0000256" key="1">
    <source>
        <dbReference type="SAM" id="MobiDB-lite"/>
    </source>
</evidence>
<keyword evidence="7" id="KW-1185">Reference proteome</keyword>
<evidence type="ECO:0000313" key="3">
    <source>
        <dbReference type="EMBL" id="AYU76948.1"/>
    </source>
</evidence>
<dbReference type="OrthoDB" id="262622at2759"/>
<dbReference type="KEGG" id="ldo:LDBPK_120320"/>
<reference evidence="5" key="5">
    <citation type="submission" date="2019-02" db="EMBL/GenBank/DDBJ databases">
        <title>FDA dAtabase for Regulatory Grade micrObial Sequences (FDA-ARGOS): Supporting development and validation of Infectious Disease Dx tests.</title>
        <authorList>
            <person name="Duncan R."/>
            <person name="Fisher C."/>
            <person name="Tallon L.J."/>
            <person name="Sadzewicz L."/>
            <person name="Sengamalay N."/>
            <person name="Ott S."/>
            <person name="Godinez A."/>
            <person name="Nagaraj S."/>
            <person name="Nadendla S."/>
            <person name="Sichtig H."/>
        </authorList>
    </citation>
    <scope>NUCLEOTIDE SEQUENCE</scope>
    <source>
        <strain evidence="5">FDAARGOS_361</strain>
    </source>
</reference>
<name>A0A3S7WRY6_LEIDO</name>
<reference evidence="8" key="6">
    <citation type="submission" date="2019-02" db="EMBL/GenBank/DDBJ databases">
        <title>FDA dAtabase for Regulatory Grade micrObial Sequences (FDA-ARGOS): Supporting development and validation of Infectious Disease Dx tests.</title>
        <authorList>
            <person name="Duncan R."/>
            <person name="Fisher C."/>
            <person name="Tallon L."/>
            <person name="Sadzewicz L."/>
            <person name="Sengamalay N."/>
            <person name="Ott S."/>
            <person name="Godinez A."/>
            <person name="Nagaraj S."/>
            <person name="Vavikolanu K."/>
            <person name="Nadendla S."/>
            <person name="Aluvathingal J."/>
            <person name="Sichtig H."/>
        </authorList>
    </citation>
    <scope>NUCLEOTIDE SEQUENCE [LARGE SCALE GENOMIC DNA]</scope>
    <source>
        <strain evidence="8">FDAARGOS_361</strain>
    </source>
</reference>
<dbReference type="Proteomes" id="UP000318447">
    <property type="component" value="Unassembled WGS sequence"/>
</dbReference>
<dbReference type="EMBL" id="RHLC01000044">
    <property type="protein sequence ID" value="TPP43124.1"/>
    <property type="molecule type" value="Genomic_DNA"/>
</dbReference>